<dbReference type="InterPro" id="IPR009081">
    <property type="entry name" value="PP-bd_ACP"/>
</dbReference>
<dbReference type="GO" id="GO:0043041">
    <property type="term" value="P:amino acid activation for nonribosomal peptide biosynthetic process"/>
    <property type="evidence" value="ECO:0007669"/>
    <property type="project" value="TreeGrafter"/>
</dbReference>
<name>A0AAN5KPU9_LEGPN</name>
<reference evidence="4" key="2">
    <citation type="submission" date="2020-11" db="EMBL/GenBank/DDBJ databases">
        <authorList>
            <consortium name="NCBI Pathogen Detection Project"/>
        </authorList>
    </citation>
    <scope>NUCLEOTIDE SEQUENCE</scope>
    <source>
        <strain evidence="4">D3612</strain>
    </source>
</reference>
<dbReference type="InterPro" id="IPR000873">
    <property type="entry name" value="AMP-dep_synth/lig_dom"/>
</dbReference>
<organism evidence="4 5">
    <name type="scientific">Legionella pneumophila</name>
    <dbReference type="NCBI Taxonomy" id="446"/>
    <lineage>
        <taxon>Bacteria</taxon>
        <taxon>Pseudomonadati</taxon>
        <taxon>Pseudomonadota</taxon>
        <taxon>Gammaproteobacteria</taxon>
        <taxon>Legionellales</taxon>
        <taxon>Legionellaceae</taxon>
        <taxon>Legionella</taxon>
    </lineage>
</organism>
<dbReference type="NCBIfam" id="TIGR01733">
    <property type="entry name" value="AA-adenyl-dom"/>
    <property type="match status" value="1"/>
</dbReference>
<dbReference type="GO" id="GO:0044550">
    <property type="term" value="P:secondary metabolite biosynthetic process"/>
    <property type="evidence" value="ECO:0007669"/>
    <property type="project" value="TreeGrafter"/>
</dbReference>
<feature type="domain" description="AMP-binding enzyme C-terminal" evidence="3">
    <location>
        <begin position="785"/>
        <end position="856"/>
    </location>
</feature>
<evidence type="ECO:0000313" key="5">
    <source>
        <dbReference type="Proteomes" id="UP000861567"/>
    </source>
</evidence>
<dbReference type="InterPro" id="IPR010071">
    <property type="entry name" value="AA_adenyl_dom"/>
</dbReference>
<comment type="caution">
    <text evidence="4">The sequence shown here is derived from an EMBL/GenBank/DDBJ whole genome shotgun (WGS) entry which is preliminary data.</text>
</comment>
<feature type="domain" description="AMP-dependent synthetase/ligase" evidence="1">
    <location>
        <begin position="394"/>
        <end position="728"/>
    </location>
</feature>
<dbReference type="GO" id="GO:0005737">
    <property type="term" value="C:cytoplasm"/>
    <property type="evidence" value="ECO:0007669"/>
    <property type="project" value="TreeGrafter"/>
</dbReference>
<reference evidence="4" key="1">
    <citation type="journal article" date="2018" name="Genome Biol.">
        <title>SKESA: strategic k-mer extension for scrupulous assemblies.</title>
        <authorList>
            <person name="Souvorov A."/>
            <person name="Agarwala R."/>
            <person name="Lipman D.J."/>
        </authorList>
    </citation>
    <scope>NUCLEOTIDE SEQUENCE</scope>
    <source>
        <strain evidence="4">D3612</strain>
    </source>
</reference>
<dbReference type="Proteomes" id="UP000861567">
    <property type="component" value="Unassembled WGS sequence"/>
</dbReference>
<feature type="domain" description="Carrier" evidence="2">
    <location>
        <begin position="887"/>
        <end position="954"/>
    </location>
</feature>
<evidence type="ECO:0000313" key="4">
    <source>
        <dbReference type="EMBL" id="HAT1595717.1"/>
    </source>
</evidence>
<protein>
    <submittedName>
        <fullName evidence="4">Non-ribosomal peptide synthetase</fullName>
    </submittedName>
</protein>
<dbReference type="Pfam" id="PF13193">
    <property type="entry name" value="AMP-binding_C"/>
    <property type="match status" value="1"/>
</dbReference>
<dbReference type="InterPro" id="IPR045851">
    <property type="entry name" value="AMP-bd_C_sf"/>
</dbReference>
<dbReference type="SUPFAM" id="SSF56801">
    <property type="entry name" value="Acetyl-CoA synthetase-like"/>
    <property type="match status" value="1"/>
</dbReference>
<evidence type="ECO:0000259" key="1">
    <source>
        <dbReference type="Pfam" id="PF00501"/>
    </source>
</evidence>
<dbReference type="Pfam" id="PF00550">
    <property type="entry name" value="PP-binding"/>
    <property type="match status" value="1"/>
</dbReference>
<dbReference type="EMBL" id="DACSEI010000006">
    <property type="protein sequence ID" value="HAT1595717.1"/>
    <property type="molecule type" value="Genomic_DNA"/>
</dbReference>
<dbReference type="InterPro" id="IPR020845">
    <property type="entry name" value="AMP-binding_CS"/>
</dbReference>
<dbReference type="InterPro" id="IPR025110">
    <property type="entry name" value="AMP-bd_C"/>
</dbReference>
<dbReference type="Gene3D" id="2.30.38.10">
    <property type="entry name" value="Luciferase, Domain 3"/>
    <property type="match status" value="1"/>
</dbReference>
<sequence length="963" mass="109306">MRVRKLSPTERLYIACEDLFPPFAIQLLLISKPLPSVAELQDAIRKVVHANPGIRLEAQGRWWLDLHRIPQVRTYSGFDGEPIEAPLIREKIKNTGPACEIVVWENRGLLFRASHALMDAGGLLFWAEEMFRALRGEALLGSSFMPSDYDFLKSLNYPSSRKPFRFNCRSARPTTSKQTQDFSWTHQVMPGQHPAYVAKLAQKIAAEGACKNNDSRFMIPFDLRRIVPAMNTTMNYSNPLFLDLKGTEEWEQVYQLILESINNKAYQAIDWKDQWIMLLPNGVIKQILKYLHGRSLKKNHFALSAVLSHVGTVSLSRLTAKNFIPSAACFMPIDIPGVVQSIVSVQHDHALEITTSFAGKFSQPYDQSSPEWLVVRGEKKIWETEKENIYELIAEQARTHPELIAATCQSEQWCYRVLIEKSAMVHAALSDLNLGPGDVIAIFFNRTLHVLAAILGVLRAGAAFMPIDTAWPRERQHFILQDVNATALISDIENGHKIDHPVKIIWENLIPGSYSPAPLKKGALAYILYTSGSTGLPKGIKVGHASLRNYILWARDVYQLNNEKTLCFPFFTPLVFDLTLTSIFLPWLTKGQVKVISNKTLVEQACEVLQDNEINSIKLTPSHLSIFNELGFEKSGIERLIIGGEALSTSLVRTTLHQKSDIAIFNEYGPTEATVGCMVHRFDSAHDKASWVPIGKPIANCDILLKSDSLSSSHELYITGHCLALGYLGHAEKECQNFLPHPYKTQEQIYRTGDYVSVNNYGQFVYHGRLDEQVKIRGYRVELREIEACILASQWIKSCAVIVSERADKRLIAYVVWKDKIQLNNLQSLLRTKLPVYMIPEQIITVNQLQFTINGKVDKQFLINLLDEKCVESHKTNKNKNIYLDDLSCMLAEVLGVKPMTIDKHRSLLEQGVDSLSMAIFLTRILNRYFEGKNNFELFFNEADFIQNPTLEQLEFMIIKELR</sequence>
<accession>A0AAN5KPU9</accession>
<proteinExistence type="predicted"/>
<dbReference type="PANTHER" id="PTHR45527">
    <property type="entry name" value="NONRIBOSOMAL PEPTIDE SYNTHETASE"/>
    <property type="match status" value="1"/>
</dbReference>
<dbReference type="Pfam" id="PF00501">
    <property type="entry name" value="AMP-binding"/>
    <property type="match status" value="1"/>
</dbReference>
<dbReference type="PROSITE" id="PS00455">
    <property type="entry name" value="AMP_BINDING"/>
    <property type="match status" value="1"/>
</dbReference>
<dbReference type="PANTHER" id="PTHR45527:SF1">
    <property type="entry name" value="FATTY ACID SYNTHASE"/>
    <property type="match status" value="1"/>
</dbReference>
<dbReference type="CDD" id="cd05930">
    <property type="entry name" value="A_NRPS"/>
    <property type="match status" value="1"/>
</dbReference>
<dbReference type="GO" id="GO:0031177">
    <property type="term" value="F:phosphopantetheine binding"/>
    <property type="evidence" value="ECO:0007669"/>
    <property type="project" value="TreeGrafter"/>
</dbReference>
<gene>
    <name evidence="4" type="ORF">I8Y58_000923</name>
</gene>
<dbReference type="Gene3D" id="3.40.50.980">
    <property type="match status" value="2"/>
</dbReference>
<evidence type="ECO:0000259" key="2">
    <source>
        <dbReference type="Pfam" id="PF00550"/>
    </source>
</evidence>
<dbReference type="Gene3D" id="3.30.300.30">
    <property type="match status" value="1"/>
</dbReference>
<dbReference type="AlphaFoldDB" id="A0AAN5KPU9"/>
<evidence type="ECO:0000259" key="3">
    <source>
        <dbReference type="Pfam" id="PF13193"/>
    </source>
</evidence>